<proteinExistence type="predicted"/>
<dbReference type="InterPro" id="IPR024535">
    <property type="entry name" value="RHGA/B-epi-like_pectate_lyase"/>
</dbReference>
<dbReference type="Pfam" id="PF12708">
    <property type="entry name" value="Pect-lyase_RHGA_epim"/>
    <property type="match status" value="1"/>
</dbReference>
<gene>
    <name evidence="2" type="ORF">BVC71_00070</name>
</gene>
<evidence type="ECO:0000313" key="2">
    <source>
        <dbReference type="EMBL" id="OUD10972.1"/>
    </source>
</evidence>
<evidence type="ECO:0000313" key="3">
    <source>
        <dbReference type="Proteomes" id="UP000194664"/>
    </source>
</evidence>
<organism evidence="2 3">
    <name type="scientific">Marivivens niveibacter</name>
    <dbReference type="NCBI Taxonomy" id="1930667"/>
    <lineage>
        <taxon>Bacteria</taxon>
        <taxon>Pseudomonadati</taxon>
        <taxon>Pseudomonadota</taxon>
        <taxon>Alphaproteobacteria</taxon>
        <taxon>Rhodobacterales</taxon>
        <taxon>Paracoccaceae</taxon>
        <taxon>Marivivens group</taxon>
        <taxon>Marivivens</taxon>
    </lineage>
</organism>
<feature type="domain" description="Rhamnogalacturonase A/B/Epimerase-like pectate lyase" evidence="1">
    <location>
        <begin position="188"/>
        <end position="247"/>
    </location>
</feature>
<dbReference type="RefSeq" id="WP_086450609.1">
    <property type="nucleotide sequence ID" value="NZ_MSPP01000001.1"/>
</dbReference>
<sequence>MNKAITDGLQLMPPAFADGLGVWSSGDGTAGSDTYAGSGEGVYVSADQNFAGCIEILSTSALQKLRYMGQTTILPGCYLRITARVKAISGPLPQIRIAGWAGGAGDLHVEGLTETGPETIMPTYGEVVEVSAIVGTGARTGVDMVWSDAIYGHFGIDIISGAGGVIRVDDITIEDVTTVFLRDMMGVVDVRDYGAKGDGVTDDSAAFEAADADANGREVLVSAGTYYLGEHVTIENQIRFEGTITMPESKRILLQKNYDFATYADAFGNEEIAFKKAFQALLNNSGHESLDLCGRRIQLSAPIDMQAAEGSKTSYATRRVIRNGQFEAVENSAWDTVTVTSQATYSADSPRTLTGVTNVANIAVGSLVSGNGVGREIYVKAVNVAAQTVTINKPLYDAEGTQVFTFDRFQYLLDFSGFESLSNFIIDDVELNGQGRASCIMLAKDGSIFHVRDCFINKPANRGLTSIGGACQGLTIDRCQFLSNEMSLPVAERVTIGFNANMNDVKIRDCRVVRFKHFCTLAGTGNLITGNHWFHGDGEDLGVRKGGIIFTSPNCKSIITGNYIDNNFIEMTNEHDATPALGQQYSFGGLTMTGNIFTANNVASWFNFIVIKPFGTGHFVHGLSVTGNTFRSLNGNIQRVETVDTTFADLDYSRMRNVLFYGNTFNGVTEETVNPAMIEHSQSTASRTWVIDTAPTLPFGGRARVVETLQNEGSITNGSNSVDYSTPWIEPSYGTDMTQIAVNWQNAVKGTVWARVRMDKPL</sequence>
<reference evidence="2 3" key="1">
    <citation type="submission" date="2016-12" db="EMBL/GenBank/DDBJ databases">
        <title>The draft genome sequence of HSLHS2.</title>
        <authorList>
            <person name="Hu D."/>
            <person name="Wang L."/>
            <person name="Shao Z."/>
        </authorList>
    </citation>
    <scope>NUCLEOTIDE SEQUENCE [LARGE SCALE GENOMIC DNA]</scope>
    <source>
        <strain evidence="2">MCCC 1A06712</strain>
    </source>
</reference>
<accession>A0A251X2Y4</accession>
<name>A0A251X2Y4_9RHOB</name>
<dbReference type="Gene3D" id="2.160.20.10">
    <property type="entry name" value="Single-stranded right-handed beta-helix, Pectin lyase-like"/>
    <property type="match status" value="1"/>
</dbReference>
<dbReference type="Proteomes" id="UP000194664">
    <property type="component" value="Unassembled WGS sequence"/>
</dbReference>
<dbReference type="EMBL" id="MSPP01000001">
    <property type="protein sequence ID" value="OUD10972.1"/>
    <property type="molecule type" value="Genomic_DNA"/>
</dbReference>
<dbReference type="SUPFAM" id="SSF51126">
    <property type="entry name" value="Pectin lyase-like"/>
    <property type="match status" value="1"/>
</dbReference>
<dbReference type="AlphaFoldDB" id="A0A251X2Y4"/>
<dbReference type="OrthoDB" id="7749009at2"/>
<comment type="caution">
    <text evidence="2">The sequence shown here is derived from an EMBL/GenBank/DDBJ whole genome shotgun (WGS) entry which is preliminary data.</text>
</comment>
<dbReference type="InterPro" id="IPR012334">
    <property type="entry name" value="Pectin_lyas_fold"/>
</dbReference>
<evidence type="ECO:0000259" key="1">
    <source>
        <dbReference type="Pfam" id="PF12708"/>
    </source>
</evidence>
<dbReference type="InterPro" id="IPR011050">
    <property type="entry name" value="Pectin_lyase_fold/virulence"/>
</dbReference>
<protein>
    <recommendedName>
        <fullName evidence="1">Rhamnogalacturonase A/B/Epimerase-like pectate lyase domain-containing protein</fullName>
    </recommendedName>
</protein>
<keyword evidence="3" id="KW-1185">Reference proteome</keyword>